<sequence>MTSSRPLWLIAAPAVFLILWSAGFAVAKLGLNHAEPMTILALRYCLVLVVLLPFVIALRPPMPATLRGWLDVAVVGFLIQVGYFGLCYLAFKSGVSAAGVAIVVCLQPILVALIAPRFVGEVVSRRAWAGLGLGLAGALVVILARAQVQAENPWGLLLAVGGLFGITAGTLYEKRFGVSQHPVTSNMIQYAVGAAFTLPIALLTESQNISWDAEFIAVMAYLVIGNSLLAMSLLLAMIRVGEVSRVSALFYLVPAMSALFAWPLLGEAMPLMAWLGMGLAGAGVAMVSRKAKPA</sequence>
<dbReference type="PANTHER" id="PTHR32322">
    <property type="entry name" value="INNER MEMBRANE TRANSPORTER"/>
    <property type="match status" value="1"/>
</dbReference>
<comment type="subcellular location">
    <subcellularLocation>
        <location evidence="1">Membrane</location>
        <topology evidence="1">Multi-pass membrane protein</topology>
    </subcellularLocation>
</comment>
<feature type="transmembrane region" description="Helical" evidence="6">
    <location>
        <begin position="215"/>
        <end position="236"/>
    </location>
</feature>
<accession>A0A411YXC1</accession>
<gene>
    <name evidence="8" type="ORF">D1012_19915</name>
</gene>
<evidence type="ECO:0000256" key="2">
    <source>
        <dbReference type="ARBA" id="ARBA00007362"/>
    </source>
</evidence>
<proteinExistence type="inferred from homology"/>
<name>A0A411YXC1_9RHOB</name>
<keyword evidence="4 6" id="KW-1133">Transmembrane helix</keyword>
<keyword evidence="5 6" id="KW-0472">Membrane</keyword>
<feature type="transmembrane region" description="Helical" evidence="6">
    <location>
        <begin position="97"/>
        <end position="115"/>
    </location>
</feature>
<evidence type="ECO:0000256" key="3">
    <source>
        <dbReference type="ARBA" id="ARBA00022692"/>
    </source>
</evidence>
<dbReference type="OrthoDB" id="9809509at2"/>
<evidence type="ECO:0000259" key="7">
    <source>
        <dbReference type="Pfam" id="PF00892"/>
    </source>
</evidence>
<dbReference type="GO" id="GO:0016020">
    <property type="term" value="C:membrane"/>
    <property type="evidence" value="ECO:0007669"/>
    <property type="project" value="UniProtKB-SubCell"/>
</dbReference>
<keyword evidence="3 6" id="KW-0812">Transmembrane</keyword>
<feature type="domain" description="EamA" evidence="7">
    <location>
        <begin position="16"/>
        <end position="142"/>
    </location>
</feature>
<comment type="similarity">
    <text evidence="2">Belongs to the EamA transporter family.</text>
</comment>
<feature type="transmembrane region" description="Helical" evidence="6">
    <location>
        <begin position="154"/>
        <end position="172"/>
    </location>
</feature>
<dbReference type="InterPro" id="IPR050638">
    <property type="entry name" value="AA-Vitamin_Transporters"/>
</dbReference>
<reference evidence="8 9" key="1">
    <citation type="submission" date="2018-08" db="EMBL/GenBank/DDBJ databases">
        <title>Flavobacterium tibetense sp. nov., isolated from a wetland YonghuCo on Tibetan Plateau.</title>
        <authorList>
            <person name="Phurbu D."/>
            <person name="Lu H."/>
            <person name="Xing P."/>
        </authorList>
    </citation>
    <scope>NUCLEOTIDE SEQUENCE [LARGE SCALE GENOMIC DNA]</scope>
    <source>
        <strain evidence="8 9">DJC</strain>
    </source>
</reference>
<evidence type="ECO:0000256" key="6">
    <source>
        <dbReference type="SAM" id="Phobius"/>
    </source>
</evidence>
<feature type="transmembrane region" description="Helical" evidence="6">
    <location>
        <begin position="184"/>
        <end position="203"/>
    </location>
</feature>
<keyword evidence="9" id="KW-1185">Reference proteome</keyword>
<protein>
    <submittedName>
        <fullName evidence="8">DMT family transporter</fullName>
    </submittedName>
</protein>
<evidence type="ECO:0000313" key="9">
    <source>
        <dbReference type="Proteomes" id="UP000284547"/>
    </source>
</evidence>
<dbReference type="RefSeq" id="WP_118155867.1">
    <property type="nucleotide sequence ID" value="NZ_QWEY01000015.1"/>
</dbReference>
<dbReference type="PANTHER" id="PTHR32322:SF2">
    <property type="entry name" value="EAMA DOMAIN-CONTAINING PROTEIN"/>
    <property type="match status" value="1"/>
</dbReference>
<dbReference type="Proteomes" id="UP000284547">
    <property type="component" value="Unassembled WGS sequence"/>
</dbReference>
<feature type="transmembrane region" description="Helical" evidence="6">
    <location>
        <begin position="37"/>
        <end position="58"/>
    </location>
</feature>
<dbReference type="AlphaFoldDB" id="A0A411YXC1"/>
<evidence type="ECO:0000256" key="5">
    <source>
        <dbReference type="ARBA" id="ARBA00023136"/>
    </source>
</evidence>
<dbReference type="EMBL" id="QWEY01000015">
    <property type="protein sequence ID" value="RGP35496.1"/>
    <property type="molecule type" value="Genomic_DNA"/>
</dbReference>
<dbReference type="SUPFAM" id="SSF103481">
    <property type="entry name" value="Multidrug resistance efflux transporter EmrE"/>
    <property type="match status" value="2"/>
</dbReference>
<feature type="transmembrane region" description="Helical" evidence="6">
    <location>
        <begin position="70"/>
        <end position="91"/>
    </location>
</feature>
<dbReference type="Pfam" id="PF00892">
    <property type="entry name" value="EamA"/>
    <property type="match status" value="2"/>
</dbReference>
<organism evidence="8 9">
    <name type="scientific">Pseudotabrizicola alkalilacus</name>
    <dbReference type="NCBI Taxonomy" id="2305252"/>
    <lineage>
        <taxon>Bacteria</taxon>
        <taxon>Pseudomonadati</taxon>
        <taxon>Pseudomonadota</taxon>
        <taxon>Alphaproteobacteria</taxon>
        <taxon>Rhodobacterales</taxon>
        <taxon>Paracoccaceae</taxon>
        <taxon>Pseudotabrizicola</taxon>
    </lineage>
</organism>
<comment type="caution">
    <text evidence="8">The sequence shown here is derived from an EMBL/GenBank/DDBJ whole genome shotgun (WGS) entry which is preliminary data.</text>
</comment>
<evidence type="ECO:0000256" key="4">
    <source>
        <dbReference type="ARBA" id="ARBA00022989"/>
    </source>
</evidence>
<dbReference type="InterPro" id="IPR000620">
    <property type="entry name" value="EamA_dom"/>
</dbReference>
<evidence type="ECO:0000313" key="8">
    <source>
        <dbReference type="EMBL" id="RGP35496.1"/>
    </source>
</evidence>
<evidence type="ECO:0000256" key="1">
    <source>
        <dbReference type="ARBA" id="ARBA00004141"/>
    </source>
</evidence>
<feature type="domain" description="EamA" evidence="7">
    <location>
        <begin position="154"/>
        <end position="288"/>
    </location>
</feature>
<feature type="transmembrane region" description="Helical" evidence="6">
    <location>
        <begin position="127"/>
        <end position="148"/>
    </location>
</feature>
<dbReference type="InterPro" id="IPR037185">
    <property type="entry name" value="EmrE-like"/>
</dbReference>